<keyword evidence="3" id="KW-0158">Chromosome</keyword>
<comment type="caution">
    <text evidence="6">The sequence shown here is derived from an EMBL/GenBank/DDBJ whole genome shotgun (WGS) entry which is preliminary data.</text>
</comment>
<evidence type="ECO:0000256" key="4">
    <source>
        <dbReference type="SAM" id="Phobius"/>
    </source>
</evidence>
<gene>
    <name evidence="6" type="ORF">JZ751_017005</name>
</gene>
<keyword evidence="4" id="KW-1133">Transmembrane helix</keyword>
<evidence type="ECO:0000256" key="2">
    <source>
        <dbReference type="ARBA" id="ARBA00030244"/>
    </source>
</evidence>
<dbReference type="OrthoDB" id="445677at2759"/>
<organism evidence="6 7">
    <name type="scientific">Albula glossodonta</name>
    <name type="common">roundjaw bonefish</name>
    <dbReference type="NCBI Taxonomy" id="121402"/>
    <lineage>
        <taxon>Eukaryota</taxon>
        <taxon>Metazoa</taxon>
        <taxon>Chordata</taxon>
        <taxon>Craniata</taxon>
        <taxon>Vertebrata</taxon>
        <taxon>Euteleostomi</taxon>
        <taxon>Actinopterygii</taxon>
        <taxon>Neopterygii</taxon>
        <taxon>Teleostei</taxon>
        <taxon>Albuliformes</taxon>
        <taxon>Albulidae</taxon>
        <taxon>Albula</taxon>
    </lineage>
</organism>
<dbReference type="GO" id="GO:0000812">
    <property type="term" value="C:Swr1 complex"/>
    <property type="evidence" value="ECO:0007669"/>
    <property type="project" value="TreeGrafter"/>
</dbReference>
<dbReference type="EMBL" id="JAFBMS010002875">
    <property type="protein sequence ID" value="KAG9327991.1"/>
    <property type="molecule type" value="Genomic_DNA"/>
</dbReference>
<sequence length="166" mass="18040">MQSGPSPQPREKQAPEAWAAVYLLTPEQASAAWLPARAAAAAGIVCVVLVLGVGEKCFCVRQFAEPLQRKAGEKSEPFEDGQLERRDSFLQGELLHWSAKRPAGLGSVLNRISGKKQKMSTLEKSRLDWDTFKTEEGIGDELATHNRGKDGAEELKLPGVVSILTA</sequence>
<dbReference type="Pfam" id="PF07572">
    <property type="entry name" value="BCNT"/>
    <property type="match status" value="1"/>
</dbReference>
<feature type="transmembrane region" description="Helical" evidence="4">
    <location>
        <begin position="32"/>
        <end position="53"/>
    </location>
</feature>
<dbReference type="PANTHER" id="PTHR48407">
    <property type="entry name" value="CRANIOFACIAL DEVELOPMENT PROTEIN 1"/>
    <property type="match status" value="1"/>
</dbReference>
<dbReference type="GO" id="GO:0000776">
    <property type="term" value="C:kinetochore"/>
    <property type="evidence" value="ECO:0007669"/>
    <property type="project" value="UniProtKB-KW"/>
</dbReference>
<dbReference type="PANTHER" id="PTHR48407:SF1">
    <property type="entry name" value="CRANIOFACIAL DEVELOPMENT PROTEIN 1"/>
    <property type="match status" value="1"/>
</dbReference>
<keyword evidence="4" id="KW-0812">Transmembrane</keyword>
<evidence type="ECO:0000256" key="3">
    <source>
        <dbReference type="RuleBase" id="RU363092"/>
    </source>
</evidence>
<protein>
    <recommendedName>
        <fullName evidence="1 3">Craniofacial development protein 1</fullName>
    </recommendedName>
    <alternativeName>
        <fullName evidence="2 3">Bucentaur</fullName>
    </alternativeName>
</protein>
<dbReference type="AlphaFoldDB" id="A0A8T2MQ25"/>
<keyword evidence="4" id="KW-0472">Membrane</keyword>
<dbReference type="Proteomes" id="UP000824540">
    <property type="component" value="Unassembled WGS sequence"/>
</dbReference>
<keyword evidence="3" id="KW-0217">Developmental protein</keyword>
<comment type="subcellular location">
    <subcellularLocation>
        <location evidence="3">Chromosome</location>
        <location evidence="3">Centromere</location>
        <location evidence="3">Kinetochore</location>
    </subcellularLocation>
</comment>
<evidence type="ECO:0000313" key="7">
    <source>
        <dbReference type="Proteomes" id="UP000824540"/>
    </source>
</evidence>
<name>A0A8T2MQ25_9TELE</name>
<accession>A0A8T2MQ25</accession>
<reference evidence="6" key="1">
    <citation type="thesis" date="2021" institute="BYU ScholarsArchive" country="Provo, UT, USA">
        <title>Applications of and Algorithms for Genome Assembly and Genomic Analyses with an Emphasis on Marine Teleosts.</title>
        <authorList>
            <person name="Pickett B.D."/>
        </authorList>
    </citation>
    <scope>NUCLEOTIDE SEQUENCE</scope>
    <source>
        <strain evidence="6">HI-2016</strain>
    </source>
</reference>
<keyword evidence="3" id="KW-0995">Kinetochore</keyword>
<dbReference type="InterPro" id="IPR027124">
    <property type="entry name" value="Swc5/CFDP1/2"/>
</dbReference>
<feature type="domain" description="BCNT-C" evidence="5">
    <location>
        <begin position="99"/>
        <end position="166"/>
    </location>
</feature>
<comment type="function">
    <text evidence="3">May play a role during embryogenesis.</text>
</comment>
<proteinExistence type="predicted"/>
<keyword evidence="7" id="KW-1185">Reference proteome</keyword>
<dbReference type="PROSITE" id="PS51279">
    <property type="entry name" value="BCNT_C"/>
    <property type="match status" value="1"/>
</dbReference>
<evidence type="ECO:0000313" key="6">
    <source>
        <dbReference type="EMBL" id="KAG9327991.1"/>
    </source>
</evidence>
<dbReference type="InterPro" id="IPR011421">
    <property type="entry name" value="BCNT-C"/>
</dbReference>
<evidence type="ECO:0000256" key="1">
    <source>
        <dbReference type="ARBA" id="ARBA00019033"/>
    </source>
</evidence>
<evidence type="ECO:0000259" key="5">
    <source>
        <dbReference type="PROSITE" id="PS51279"/>
    </source>
</evidence>